<reference evidence="1" key="1">
    <citation type="submission" date="2018-08" db="EMBL/GenBank/DDBJ databases">
        <authorList>
            <person name="Rossello M."/>
        </authorList>
    </citation>
    <scope>NUCLEOTIDE SEQUENCE [LARGE SCALE GENOMIC DNA]</scope>
    <source>
        <strain evidence="1">cv. Chinese Spring</strain>
    </source>
</reference>
<evidence type="ECO:0000313" key="2">
    <source>
        <dbReference type="Proteomes" id="UP000019116"/>
    </source>
</evidence>
<dbReference type="Gramene" id="TraesWEE_scaffold_073786_01G000200.1">
    <property type="protein sequence ID" value="TraesWEE_scaffold_073786_01G000200.1"/>
    <property type="gene ID" value="TraesWEE_scaffold_073786_01G000200"/>
</dbReference>
<dbReference type="OrthoDB" id="595554at2759"/>
<dbReference type="EnsemblPlants" id="TraesCS3D02G143400.1">
    <property type="protein sequence ID" value="TraesCS3D02G143400.1.cds1"/>
    <property type="gene ID" value="TraesCS3D02G143400"/>
</dbReference>
<accession>A0A3B6GTI9</accession>
<dbReference type="Gramene" id="TraesCS3D03G0304000.1">
    <property type="protein sequence ID" value="TraesCS3D03G0304000.1.CDS1"/>
    <property type="gene ID" value="TraesCS3D03G0304000"/>
</dbReference>
<dbReference type="AlphaFoldDB" id="A0A3B6GTI9"/>
<dbReference type="Gramene" id="TraesPARA_EIv1.0_1082540.1">
    <property type="protein sequence ID" value="TraesPARA_EIv1.0_1082540.1.CDS1"/>
    <property type="gene ID" value="TraesPARA_EIv1.0_1082540"/>
</dbReference>
<dbReference type="Gramene" id="TraesSYM3D03G01866020.1">
    <property type="protein sequence ID" value="TraesSYM3D03G01866020.1.CDS1"/>
    <property type="gene ID" value="TraesSYM3D03G01866020"/>
</dbReference>
<proteinExistence type="predicted"/>
<dbReference type="Proteomes" id="UP000019116">
    <property type="component" value="Chromosome 3D"/>
</dbReference>
<dbReference type="Gramene" id="TraesRN3D0100322900.1">
    <property type="protein sequence ID" value="TraesRN3D0100322900.1"/>
    <property type="gene ID" value="TraesRN3D0100322900"/>
</dbReference>
<dbReference type="Gramene" id="TraesCAD_scaffold_019845_01G000100.1">
    <property type="protein sequence ID" value="TraesCAD_scaffold_019845_01G000100.1"/>
    <property type="gene ID" value="TraesCAD_scaffold_019845_01G000100"/>
</dbReference>
<dbReference type="Gramene" id="TraesROB_scaffold_033172_01G000100.1">
    <property type="protein sequence ID" value="TraesROB_scaffold_033172_01G000100.1"/>
    <property type="gene ID" value="TraesROB_scaffold_033172_01G000100"/>
</dbReference>
<dbReference type="Gramene" id="TraesCLE_scaffold_028620_01G000200.1">
    <property type="protein sequence ID" value="TraesCLE_scaffold_028620_01G000200.1"/>
    <property type="gene ID" value="TraesCLE_scaffold_028620_01G000200"/>
</dbReference>
<organism evidence="1">
    <name type="scientific">Triticum aestivum</name>
    <name type="common">Wheat</name>
    <dbReference type="NCBI Taxonomy" id="4565"/>
    <lineage>
        <taxon>Eukaryota</taxon>
        <taxon>Viridiplantae</taxon>
        <taxon>Streptophyta</taxon>
        <taxon>Embryophyta</taxon>
        <taxon>Tracheophyta</taxon>
        <taxon>Spermatophyta</taxon>
        <taxon>Magnoliopsida</taxon>
        <taxon>Liliopsida</taxon>
        <taxon>Poales</taxon>
        <taxon>Poaceae</taxon>
        <taxon>BOP clade</taxon>
        <taxon>Pooideae</taxon>
        <taxon>Triticodae</taxon>
        <taxon>Triticeae</taxon>
        <taxon>Triticinae</taxon>
        <taxon>Triticum</taxon>
    </lineage>
</organism>
<protein>
    <recommendedName>
        <fullName evidence="3">Zinc finger GRF-type domain-containing protein</fullName>
    </recommendedName>
</protein>
<evidence type="ECO:0000313" key="1">
    <source>
        <dbReference type="EnsemblPlants" id="TraesCS3D02G143400.1.cds1"/>
    </source>
</evidence>
<dbReference type="PANTHER" id="PTHR33248">
    <property type="entry name" value="ZINC ION-BINDING PROTEIN"/>
    <property type="match status" value="1"/>
</dbReference>
<dbReference type="Gramene" id="TraesCS3D02G143400.1">
    <property type="protein sequence ID" value="TraesCS3D02G143400.1.cds1"/>
    <property type="gene ID" value="TraesCS3D02G143400"/>
</dbReference>
<evidence type="ECO:0008006" key="3">
    <source>
        <dbReference type="Google" id="ProtNLM"/>
    </source>
</evidence>
<name>A0A3B6GTI9_WHEAT</name>
<sequence>MSSSSIGSACSHGGAIRRRGAAARSPVPYREQPMEYEPAVFCGRCGRKAPRWISWSVANPGRRYYSCVEAQVCSVLCPPMLCSISLSYKLLSFEQHGFIQWHDDLTSPFLRVLLGDLRDRVRS</sequence>
<keyword evidence="2" id="KW-1185">Reference proteome</keyword>
<reference evidence="1" key="2">
    <citation type="submission" date="2018-10" db="UniProtKB">
        <authorList>
            <consortium name="EnsemblPlants"/>
        </authorList>
    </citation>
    <scope>IDENTIFICATION</scope>
</reference>